<dbReference type="Proteomes" id="UP001059596">
    <property type="component" value="Unassembled WGS sequence"/>
</dbReference>
<accession>A0A9P9YTW2</accession>
<evidence type="ECO:0000313" key="1">
    <source>
        <dbReference type="EMBL" id="KAI8043059.1"/>
    </source>
</evidence>
<comment type="caution">
    <text evidence="1">The sequence shown here is derived from an EMBL/GenBank/DDBJ whole genome shotgun (WGS) entry which is preliminary data.</text>
</comment>
<keyword evidence="2" id="KW-1185">Reference proteome</keyword>
<protein>
    <submittedName>
        <fullName evidence="1">Uncharacterized protein</fullName>
    </submittedName>
</protein>
<dbReference type="EMBL" id="JAMKOV010000002">
    <property type="protein sequence ID" value="KAI8043059.1"/>
    <property type="molecule type" value="Genomic_DNA"/>
</dbReference>
<evidence type="ECO:0000313" key="2">
    <source>
        <dbReference type="Proteomes" id="UP001059596"/>
    </source>
</evidence>
<dbReference type="AlphaFoldDB" id="A0A9P9YTW2"/>
<name>A0A9P9YTW2_9MUSC</name>
<organism evidence="1 2">
    <name type="scientific">Drosophila gunungcola</name>
    <name type="common">fruit fly</name>
    <dbReference type="NCBI Taxonomy" id="103775"/>
    <lineage>
        <taxon>Eukaryota</taxon>
        <taxon>Metazoa</taxon>
        <taxon>Ecdysozoa</taxon>
        <taxon>Arthropoda</taxon>
        <taxon>Hexapoda</taxon>
        <taxon>Insecta</taxon>
        <taxon>Pterygota</taxon>
        <taxon>Neoptera</taxon>
        <taxon>Endopterygota</taxon>
        <taxon>Diptera</taxon>
        <taxon>Brachycera</taxon>
        <taxon>Muscomorpha</taxon>
        <taxon>Ephydroidea</taxon>
        <taxon>Drosophilidae</taxon>
        <taxon>Drosophila</taxon>
        <taxon>Sophophora</taxon>
    </lineage>
</organism>
<sequence length="79" mass="8809">MPKSNGENLAQRAIKANLTNLKCAKCGKVPAKRALKEIAKFKPEAHTHTPTLAHVHTHIHNQILRPPKQRKQTAKSQTC</sequence>
<reference evidence="1" key="1">
    <citation type="journal article" date="2023" name="Genome Biol. Evol.">
        <title>Long-read-based Genome Assembly of Drosophila gunungcola Reveals Fewer Chemosensory Genes in Flower-breeding Species.</title>
        <authorList>
            <person name="Negi A."/>
            <person name="Liao B.Y."/>
            <person name="Yeh S.D."/>
        </authorList>
    </citation>
    <scope>NUCLEOTIDE SEQUENCE</scope>
    <source>
        <strain evidence="1">Sukarami</strain>
    </source>
</reference>
<gene>
    <name evidence="1" type="ORF">M5D96_004384</name>
</gene>
<proteinExistence type="predicted"/>